<accession>A0ABP8BXU5</accession>
<evidence type="ECO:0000256" key="1">
    <source>
        <dbReference type="SAM" id="MobiDB-lite"/>
    </source>
</evidence>
<feature type="compositionally biased region" description="Basic and acidic residues" evidence="1">
    <location>
        <begin position="20"/>
        <end position="47"/>
    </location>
</feature>
<dbReference type="Proteomes" id="UP001501710">
    <property type="component" value="Unassembled WGS sequence"/>
</dbReference>
<keyword evidence="3" id="KW-1185">Reference proteome</keyword>
<proteinExistence type="predicted"/>
<evidence type="ECO:0000313" key="2">
    <source>
        <dbReference type="EMBL" id="GAA4229997.1"/>
    </source>
</evidence>
<dbReference type="EMBL" id="BAABAS010000005">
    <property type="protein sequence ID" value="GAA4229997.1"/>
    <property type="molecule type" value="Genomic_DNA"/>
</dbReference>
<organism evidence="2 3">
    <name type="scientific">Actinomadura meridiana</name>
    <dbReference type="NCBI Taxonomy" id="559626"/>
    <lineage>
        <taxon>Bacteria</taxon>
        <taxon>Bacillati</taxon>
        <taxon>Actinomycetota</taxon>
        <taxon>Actinomycetes</taxon>
        <taxon>Streptosporangiales</taxon>
        <taxon>Thermomonosporaceae</taxon>
        <taxon>Actinomadura</taxon>
    </lineage>
</organism>
<sequence>MRPTGGGAPPLHRRRPVTARIEHGQSLQHDDERNRENTCNKKADQFTRRLKTSPVNGTHRLHLSCEHSRERGWQKLPHRNCGWGEANGLIFNRLQKTVKSENVVM</sequence>
<protein>
    <submittedName>
        <fullName evidence="2">Uncharacterized protein</fullName>
    </submittedName>
</protein>
<comment type="caution">
    <text evidence="2">The sequence shown here is derived from an EMBL/GenBank/DDBJ whole genome shotgun (WGS) entry which is preliminary data.</text>
</comment>
<reference evidence="3" key="1">
    <citation type="journal article" date="2019" name="Int. J. Syst. Evol. Microbiol.">
        <title>The Global Catalogue of Microorganisms (GCM) 10K type strain sequencing project: providing services to taxonomists for standard genome sequencing and annotation.</title>
        <authorList>
            <consortium name="The Broad Institute Genomics Platform"/>
            <consortium name="The Broad Institute Genome Sequencing Center for Infectious Disease"/>
            <person name="Wu L."/>
            <person name="Ma J."/>
        </authorList>
    </citation>
    <scope>NUCLEOTIDE SEQUENCE [LARGE SCALE GENOMIC DNA]</scope>
    <source>
        <strain evidence="3">JCM 17440</strain>
    </source>
</reference>
<gene>
    <name evidence="2" type="ORF">GCM10022254_23740</name>
</gene>
<evidence type="ECO:0000313" key="3">
    <source>
        <dbReference type="Proteomes" id="UP001501710"/>
    </source>
</evidence>
<feature type="region of interest" description="Disordered" evidence="1">
    <location>
        <begin position="1"/>
        <end position="48"/>
    </location>
</feature>
<name>A0ABP8BXU5_9ACTN</name>